<feature type="transmembrane region" description="Helical" evidence="1">
    <location>
        <begin position="45"/>
        <end position="63"/>
    </location>
</feature>
<sequence>MQYQVPQFIDMESRIIGPLTLKQFLYLAMAGAILFVLWFLLIPAIWVFIAVPVAAIAATFAFLKINDRPFVYFFLSLLKYFGKPKLYIFSPMPPETKQEIAPKKEETTAPPEITENKLTPLKLKELATILDTGMERADEQP</sequence>
<dbReference type="AlphaFoldDB" id="A0A0G1T1D9"/>
<accession>A0A0G1T1D9</accession>
<keyword evidence="1" id="KW-1133">Transmembrane helix</keyword>
<keyword evidence="1" id="KW-0472">Membrane</keyword>
<evidence type="ECO:0000313" key="2">
    <source>
        <dbReference type="EMBL" id="KKU75557.1"/>
    </source>
</evidence>
<name>A0A0G1T1D9_9BACT</name>
<organism evidence="2 3">
    <name type="scientific">Candidatus Giovannonibacteria bacterium GW2011_GWB1_47_6b</name>
    <dbReference type="NCBI Taxonomy" id="1618655"/>
    <lineage>
        <taxon>Bacteria</taxon>
        <taxon>Candidatus Giovannoniibacteriota</taxon>
    </lineage>
</organism>
<dbReference type="Pfam" id="PF12666">
    <property type="entry name" value="PrgI"/>
    <property type="match status" value="1"/>
</dbReference>
<evidence type="ECO:0000313" key="3">
    <source>
        <dbReference type="Proteomes" id="UP000034682"/>
    </source>
</evidence>
<dbReference type="InterPro" id="IPR024414">
    <property type="entry name" value="Uncharacterised_PrgI"/>
</dbReference>
<feature type="transmembrane region" description="Helical" evidence="1">
    <location>
        <begin position="21"/>
        <end position="39"/>
    </location>
</feature>
<dbReference type="EMBL" id="LCOK01000048">
    <property type="protein sequence ID" value="KKU75557.1"/>
    <property type="molecule type" value="Genomic_DNA"/>
</dbReference>
<dbReference type="Proteomes" id="UP000034682">
    <property type="component" value="Unassembled WGS sequence"/>
</dbReference>
<keyword evidence="1" id="KW-0812">Transmembrane</keyword>
<protein>
    <recommendedName>
        <fullName evidence="4">PrgI family protein</fullName>
    </recommendedName>
</protein>
<gene>
    <name evidence="2" type="ORF">UY02_C0048G0007</name>
</gene>
<proteinExistence type="predicted"/>
<comment type="caution">
    <text evidence="2">The sequence shown here is derived from an EMBL/GenBank/DDBJ whole genome shotgun (WGS) entry which is preliminary data.</text>
</comment>
<evidence type="ECO:0000256" key="1">
    <source>
        <dbReference type="SAM" id="Phobius"/>
    </source>
</evidence>
<reference evidence="2 3" key="1">
    <citation type="journal article" date="2015" name="Nature">
        <title>rRNA introns, odd ribosomes, and small enigmatic genomes across a large radiation of phyla.</title>
        <authorList>
            <person name="Brown C.T."/>
            <person name="Hug L.A."/>
            <person name="Thomas B.C."/>
            <person name="Sharon I."/>
            <person name="Castelle C.J."/>
            <person name="Singh A."/>
            <person name="Wilkins M.J."/>
            <person name="Williams K.H."/>
            <person name="Banfield J.F."/>
        </authorList>
    </citation>
    <scope>NUCLEOTIDE SEQUENCE [LARGE SCALE GENOMIC DNA]</scope>
</reference>
<evidence type="ECO:0008006" key="4">
    <source>
        <dbReference type="Google" id="ProtNLM"/>
    </source>
</evidence>